<dbReference type="GO" id="GO:0003700">
    <property type="term" value="F:DNA-binding transcription factor activity"/>
    <property type="evidence" value="ECO:0007669"/>
    <property type="project" value="InterPro"/>
</dbReference>
<evidence type="ECO:0000256" key="1">
    <source>
        <dbReference type="ARBA" id="ARBA00007871"/>
    </source>
</evidence>
<dbReference type="SMART" id="SM00529">
    <property type="entry name" value="HTH_DTXR"/>
    <property type="match status" value="1"/>
</dbReference>
<evidence type="ECO:0000259" key="5">
    <source>
        <dbReference type="PROSITE" id="PS50944"/>
    </source>
</evidence>
<keyword evidence="2" id="KW-0805">Transcription regulation</keyword>
<dbReference type="InterPro" id="IPR036421">
    <property type="entry name" value="Fe_dep_repressor_sf"/>
</dbReference>
<organism evidence="6">
    <name type="scientific">marine sediment metagenome</name>
    <dbReference type="NCBI Taxonomy" id="412755"/>
    <lineage>
        <taxon>unclassified sequences</taxon>
        <taxon>metagenomes</taxon>
        <taxon>ecological metagenomes</taxon>
    </lineage>
</organism>
<evidence type="ECO:0000256" key="2">
    <source>
        <dbReference type="ARBA" id="ARBA00023015"/>
    </source>
</evidence>
<dbReference type="InterPro" id="IPR036390">
    <property type="entry name" value="WH_DNA-bd_sf"/>
</dbReference>
<dbReference type="InterPro" id="IPR001367">
    <property type="entry name" value="Fe_dep_repressor"/>
</dbReference>
<dbReference type="Gene3D" id="1.10.10.10">
    <property type="entry name" value="Winged helix-like DNA-binding domain superfamily/Winged helix DNA-binding domain"/>
    <property type="match status" value="1"/>
</dbReference>
<dbReference type="InterPro" id="IPR022687">
    <property type="entry name" value="HTH_DTXR"/>
</dbReference>
<name>X1KA57_9ZZZZ</name>
<dbReference type="InterPro" id="IPR022689">
    <property type="entry name" value="Iron_dep_repressor"/>
</dbReference>
<dbReference type="Pfam" id="PF01325">
    <property type="entry name" value="Fe_dep_repress"/>
    <property type="match status" value="1"/>
</dbReference>
<comment type="similarity">
    <text evidence="1">Belongs to the DtxR/MntR family.</text>
</comment>
<evidence type="ECO:0000313" key="6">
    <source>
        <dbReference type="EMBL" id="GAH90500.1"/>
    </source>
</evidence>
<dbReference type="PROSITE" id="PS50944">
    <property type="entry name" value="HTH_DTXR"/>
    <property type="match status" value="1"/>
</dbReference>
<dbReference type="EMBL" id="BARV01002236">
    <property type="protein sequence ID" value="GAH90500.1"/>
    <property type="molecule type" value="Genomic_DNA"/>
</dbReference>
<dbReference type="GO" id="GO:0046983">
    <property type="term" value="F:protein dimerization activity"/>
    <property type="evidence" value="ECO:0007669"/>
    <property type="project" value="InterPro"/>
</dbReference>
<dbReference type="SUPFAM" id="SSF46785">
    <property type="entry name" value="Winged helix' DNA-binding domain"/>
    <property type="match status" value="1"/>
</dbReference>
<evidence type="ECO:0000256" key="3">
    <source>
        <dbReference type="ARBA" id="ARBA00023125"/>
    </source>
</evidence>
<dbReference type="PANTHER" id="PTHR33238:SF7">
    <property type="entry name" value="IRON-DEPENDENT TRANSCRIPTIONAL REGULATOR"/>
    <property type="match status" value="1"/>
</dbReference>
<dbReference type="GO" id="GO:0003677">
    <property type="term" value="F:DNA binding"/>
    <property type="evidence" value="ECO:0007669"/>
    <property type="project" value="UniProtKB-KW"/>
</dbReference>
<dbReference type="GO" id="GO:0046914">
    <property type="term" value="F:transition metal ion binding"/>
    <property type="evidence" value="ECO:0007669"/>
    <property type="project" value="InterPro"/>
</dbReference>
<keyword evidence="4" id="KW-0804">Transcription</keyword>
<sequence>MDEMPSVSIDEYLEALWVIRIERAQTAKNKNVAKQLSIAPPSVTQMFEKMRARGLIKYDKHSGADFTRKGKGRARYIVRNHRLMESLLVDVVGVKPSKVEYTACGAEHYMPEEVANAICTYLGHPRECPHGDPIPKGKCCP</sequence>
<dbReference type="InterPro" id="IPR050536">
    <property type="entry name" value="DtxR_MntR_Metal-Reg"/>
</dbReference>
<dbReference type="Gene3D" id="1.10.60.10">
    <property type="entry name" value="Iron dependent repressor, metal binding and dimerisation domain"/>
    <property type="match status" value="1"/>
</dbReference>
<dbReference type="SUPFAM" id="SSF47979">
    <property type="entry name" value="Iron-dependent repressor protein, dimerization domain"/>
    <property type="match status" value="1"/>
</dbReference>
<comment type="caution">
    <text evidence="6">The sequence shown here is derived from an EMBL/GenBank/DDBJ whole genome shotgun (WGS) entry which is preliminary data.</text>
</comment>
<proteinExistence type="inferred from homology"/>
<feature type="domain" description="HTH dtxR-type" evidence="5">
    <location>
        <begin position="1"/>
        <end position="67"/>
    </location>
</feature>
<reference evidence="6" key="1">
    <citation type="journal article" date="2014" name="Front. Microbiol.">
        <title>High frequency of phylogenetically diverse reductive dehalogenase-homologous genes in deep subseafloor sedimentary metagenomes.</title>
        <authorList>
            <person name="Kawai M."/>
            <person name="Futagami T."/>
            <person name="Toyoda A."/>
            <person name="Takaki Y."/>
            <person name="Nishi S."/>
            <person name="Hori S."/>
            <person name="Arai W."/>
            <person name="Tsubouchi T."/>
            <person name="Morono Y."/>
            <person name="Uchiyama I."/>
            <person name="Ito T."/>
            <person name="Fujiyama A."/>
            <person name="Inagaki F."/>
            <person name="Takami H."/>
        </authorList>
    </citation>
    <scope>NUCLEOTIDE SEQUENCE</scope>
    <source>
        <strain evidence="6">Expedition CK06-06</strain>
    </source>
</reference>
<dbReference type="AlphaFoldDB" id="X1KA57"/>
<evidence type="ECO:0000256" key="4">
    <source>
        <dbReference type="ARBA" id="ARBA00023163"/>
    </source>
</evidence>
<dbReference type="PANTHER" id="PTHR33238">
    <property type="entry name" value="IRON (METAL) DEPENDENT REPRESSOR, DTXR FAMILY"/>
    <property type="match status" value="1"/>
</dbReference>
<accession>X1KA57</accession>
<gene>
    <name evidence="6" type="ORF">S06H3_05909</name>
</gene>
<dbReference type="InterPro" id="IPR036388">
    <property type="entry name" value="WH-like_DNA-bd_sf"/>
</dbReference>
<protein>
    <recommendedName>
        <fullName evidence="5">HTH dtxR-type domain-containing protein</fullName>
    </recommendedName>
</protein>
<dbReference type="Pfam" id="PF02742">
    <property type="entry name" value="Fe_dep_repr_C"/>
    <property type="match status" value="1"/>
</dbReference>
<keyword evidence="3" id="KW-0238">DNA-binding</keyword>